<dbReference type="GO" id="GO:0012505">
    <property type="term" value="C:endomembrane system"/>
    <property type="evidence" value="ECO:0007669"/>
    <property type="project" value="UniProtKB-SubCell"/>
</dbReference>
<dbReference type="EMBL" id="MHQY01000014">
    <property type="protein sequence ID" value="OHA14002.1"/>
    <property type="molecule type" value="Genomic_DNA"/>
</dbReference>
<feature type="transmembrane region" description="Helical" evidence="5">
    <location>
        <begin position="89"/>
        <end position="112"/>
    </location>
</feature>
<keyword evidence="4 5" id="KW-0472">Membrane</keyword>
<keyword evidence="2 5" id="KW-0812">Transmembrane</keyword>
<dbReference type="Pfam" id="PF01988">
    <property type="entry name" value="VIT1"/>
    <property type="match status" value="2"/>
</dbReference>
<reference evidence="6 7" key="1">
    <citation type="journal article" date="2016" name="Nat. Commun.">
        <title>Thousands of microbial genomes shed light on interconnected biogeochemical processes in an aquifer system.</title>
        <authorList>
            <person name="Anantharaman K."/>
            <person name="Brown C.T."/>
            <person name="Hug L.A."/>
            <person name="Sharon I."/>
            <person name="Castelle C.J."/>
            <person name="Probst A.J."/>
            <person name="Thomas B.C."/>
            <person name="Singh A."/>
            <person name="Wilkins M.J."/>
            <person name="Karaoz U."/>
            <person name="Brodie E.L."/>
            <person name="Williams K.H."/>
            <person name="Hubbard S.S."/>
            <person name="Banfield J.F."/>
        </authorList>
    </citation>
    <scope>NUCLEOTIDE SEQUENCE [LARGE SCALE GENOMIC DNA]</scope>
</reference>
<keyword evidence="3 5" id="KW-1133">Transmembrane helix</keyword>
<dbReference type="GO" id="GO:0030026">
    <property type="term" value="P:intracellular manganese ion homeostasis"/>
    <property type="evidence" value="ECO:0007669"/>
    <property type="project" value="InterPro"/>
</dbReference>
<dbReference type="AlphaFoldDB" id="A0A1G2LT20"/>
<evidence type="ECO:0000256" key="2">
    <source>
        <dbReference type="ARBA" id="ARBA00022692"/>
    </source>
</evidence>
<feature type="transmembrane region" description="Helical" evidence="5">
    <location>
        <begin position="150"/>
        <end position="170"/>
    </location>
</feature>
<comment type="caution">
    <text evidence="6">The sequence shown here is derived from an EMBL/GenBank/DDBJ whole genome shotgun (WGS) entry which is preliminary data.</text>
</comment>
<dbReference type="GO" id="GO:0005384">
    <property type="term" value="F:manganese ion transmembrane transporter activity"/>
    <property type="evidence" value="ECO:0007669"/>
    <property type="project" value="InterPro"/>
</dbReference>
<evidence type="ECO:0000256" key="1">
    <source>
        <dbReference type="ARBA" id="ARBA00004127"/>
    </source>
</evidence>
<dbReference type="CDD" id="cd01059">
    <property type="entry name" value="CCC1_like"/>
    <property type="match status" value="1"/>
</dbReference>
<proteinExistence type="predicted"/>
<gene>
    <name evidence="6" type="ORF">A3G49_06065</name>
</gene>
<feature type="transmembrane region" description="Helical" evidence="5">
    <location>
        <begin position="118"/>
        <end position="138"/>
    </location>
</feature>
<evidence type="ECO:0000256" key="4">
    <source>
        <dbReference type="ARBA" id="ARBA00023136"/>
    </source>
</evidence>
<sequence length="173" mass="18695">MKVDNFKQTTEISASYLRNFVFGVEDSLVSTAGLLSGIAITGMPRNSIFVAGIVLIFVEAFSMAVGSFLSERSAAEYIEKKEVSASDSVLDGIIMFFSYFISGFIPLFPYIIMNTENAFWFSIVLSLIALFLLGVVGAKISGRNIFKSGFRMAIIGGIAIGVGITVGRMVNNL</sequence>
<accession>A0A1G2LT20</accession>
<protein>
    <recommendedName>
        <fullName evidence="8">VIT family protein</fullName>
    </recommendedName>
</protein>
<evidence type="ECO:0000256" key="3">
    <source>
        <dbReference type="ARBA" id="ARBA00022989"/>
    </source>
</evidence>
<feature type="transmembrane region" description="Helical" evidence="5">
    <location>
        <begin position="48"/>
        <end position="69"/>
    </location>
</feature>
<organism evidence="6 7">
    <name type="scientific">Candidatus Sungbacteria bacterium RIFCSPLOWO2_12_FULL_41_11</name>
    <dbReference type="NCBI Taxonomy" id="1802286"/>
    <lineage>
        <taxon>Bacteria</taxon>
        <taxon>Candidatus Sungiibacteriota</taxon>
    </lineage>
</organism>
<evidence type="ECO:0000256" key="5">
    <source>
        <dbReference type="SAM" id="Phobius"/>
    </source>
</evidence>
<dbReference type="Proteomes" id="UP000177171">
    <property type="component" value="Unassembled WGS sequence"/>
</dbReference>
<evidence type="ECO:0000313" key="6">
    <source>
        <dbReference type="EMBL" id="OHA14002.1"/>
    </source>
</evidence>
<comment type="subcellular location">
    <subcellularLocation>
        <location evidence="1">Endomembrane system</location>
        <topology evidence="1">Multi-pass membrane protein</topology>
    </subcellularLocation>
</comment>
<evidence type="ECO:0000313" key="7">
    <source>
        <dbReference type="Proteomes" id="UP000177171"/>
    </source>
</evidence>
<dbReference type="InterPro" id="IPR008217">
    <property type="entry name" value="Ccc1_fam"/>
</dbReference>
<evidence type="ECO:0008006" key="8">
    <source>
        <dbReference type="Google" id="ProtNLM"/>
    </source>
</evidence>
<name>A0A1G2LT20_9BACT</name>
<dbReference type="PANTHER" id="PTHR31851">
    <property type="entry name" value="FE(2+)/MN(2+) TRANSPORTER PCL1"/>
    <property type="match status" value="1"/>
</dbReference>